<organism evidence="2">
    <name type="scientific">uncultured Synechococcales cyanobacterium</name>
    <dbReference type="NCBI Taxonomy" id="1936017"/>
    <lineage>
        <taxon>Bacteria</taxon>
        <taxon>Bacillati</taxon>
        <taxon>Cyanobacteriota</taxon>
        <taxon>Cyanophyceae</taxon>
        <taxon>Synechococcales</taxon>
        <taxon>environmental samples</taxon>
    </lineage>
</organism>
<dbReference type="EMBL" id="CADCWO010000268">
    <property type="protein sequence ID" value="CAA9590664.1"/>
    <property type="molecule type" value="Genomic_DNA"/>
</dbReference>
<evidence type="ECO:0000256" key="1">
    <source>
        <dbReference type="SAM" id="Phobius"/>
    </source>
</evidence>
<name>A0A6J4VXJ7_9CYAN</name>
<feature type="transmembrane region" description="Helical" evidence="1">
    <location>
        <begin position="87"/>
        <end position="108"/>
    </location>
</feature>
<keyword evidence="1" id="KW-0472">Membrane</keyword>
<sequence length="126" mass="13967">MIQPDQSALKARNRLLAMFLLLCILDVALVIATQDRWAIGRILLTVAVMYFVIQGRKWAKWLLVSICSLLVVSLITIVLALSSKLPAALIVGSLIMAVLGAAIAVYIVSSKDLNRYFSYQRKADFQ</sequence>
<keyword evidence="1" id="KW-1133">Transmembrane helix</keyword>
<feature type="transmembrane region" description="Helical" evidence="1">
    <location>
        <begin position="38"/>
        <end position="54"/>
    </location>
</feature>
<protein>
    <submittedName>
        <fullName evidence="2">Uncharacterized protein</fullName>
    </submittedName>
</protein>
<dbReference type="AlphaFoldDB" id="A0A6J4VXJ7"/>
<reference evidence="2" key="1">
    <citation type="submission" date="2020-02" db="EMBL/GenBank/DDBJ databases">
        <authorList>
            <person name="Meier V. D."/>
        </authorList>
    </citation>
    <scope>NUCLEOTIDE SEQUENCE</scope>
    <source>
        <strain evidence="2">AVDCRST_MAG81</strain>
    </source>
</reference>
<gene>
    <name evidence="2" type="ORF">AVDCRST_MAG81-5214</name>
</gene>
<keyword evidence="1" id="KW-0812">Transmembrane</keyword>
<evidence type="ECO:0000313" key="2">
    <source>
        <dbReference type="EMBL" id="CAA9590664.1"/>
    </source>
</evidence>
<feature type="transmembrane region" description="Helical" evidence="1">
    <location>
        <begin position="15"/>
        <end position="32"/>
    </location>
</feature>
<accession>A0A6J4VXJ7</accession>
<feature type="transmembrane region" description="Helical" evidence="1">
    <location>
        <begin position="61"/>
        <end position="81"/>
    </location>
</feature>
<proteinExistence type="predicted"/>